<evidence type="ECO:0000256" key="1">
    <source>
        <dbReference type="ARBA" id="ARBA00022701"/>
    </source>
</evidence>
<evidence type="ECO:0000256" key="7">
    <source>
        <dbReference type="PROSITE-ProRule" id="PRU00283"/>
    </source>
</evidence>
<evidence type="ECO:0000256" key="3">
    <source>
        <dbReference type="ARBA" id="ARBA00022840"/>
    </source>
</evidence>
<feature type="region of interest" description="Disordered" evidence="10">
    <location>
        <begin position="629"/>
        <end position="652"/>
    </location>
</feature>
<keyword evidence="2 7" id="KW-0547">Nucleotide-binding</keyword>
<evidence type="ECO:0000256" key="10">
    <source>
        <dbReference type="SAM" id="MobiDB-lite"/>
    </source>
</evidence>
<dbReference type="Pfam" id="PF00225">
    <property type="entry name" value="Kinesin"/>
    <property type="match status" value="1"/>
</dbReference>
<proteinExistence type="inferred from homology"/>
<dbReference type="SMART" id="SM00129">
    <property type="entry name" value="KISc"/>
    <property type="match status" value="1"/>
</dbReference>
<dbReference type="EMBL" id="CAUOFW020001724">
    <property type="protein sequence ID" value="CAK9147847.1"/>
    <property type="molecule type" value="Genomic_DNA"/>
</dbReference>
<dbReference type="FunFam" id="3.40.850.10:FF:000054">
    <property type="entry name" value="Kinesin-like protein"/>
    <property type="match status" value="1"/>
</dbReference>
<dbReference type="InterPro" id="IPR001752">
    <property type="entry name" value="Kinesin_motor_dom"/>
</dbReference>
<evidence type="ECO:0000256" key="4">
    <source>
        <dbReference type="ARBA" id="ARBA00023054"/>
    </source>
</evidence>
<dbReference type="SUPFAM" id="SSF52540">
    <property type="entry name" value="P-loop containing nucleoside triphosphate hydrolases"/>
    <property type="match status" value="1"/>
</dbReference>
<reference evidence="12 13" key="1">
    <citation type="submission" date="2024-02" db="EMBL/GenBank/DDBJ databases">
        <authorList>
            <person name="Vignale AGUSTIN F."/>
            <person name="Sosa J E."/>
            <person name="Modenutti C."/>
        </authorList>
    </citation>
    <scope>NUCLEOTIDE SEQUENCE [LARGE SCALE GENOMIC DNA]</scope>
</reference>
<comment type="similarity">
    <text evidence="6">Belongs to the TRAFAC class myosin-kinesin ATPase superfamily. Kinesin family. KIN-8 subfamily.</text>
</comment>
<dbReference type="InterPro" id="IPR036961">
    <property type="entry name" value="Kinesin_motor_dom_sf"/>
</dbReference>
<evidence type="ECO:0000256" key="5">
    <source>
        <dbReference type="ARBA" id="ARBA00023175"/>
    </source>
</evidence>
<evidence type="ECO:0000259" key="11">
    <source>
        <dbReference type="PROSITE" id="PS50067"/>
    </source>
</evidence>
<evidence type="ECO:0000256" key="2">
    <source>
        <dbReference type="ARBA" id="ARBA00022741"/>
    </source>
</evidence>
<keyword evidence="13" id="KW-1185">Reference proteome</keyword>
<sequence length="652" mass="72011">MPDSTATRTYVLPQPPVVADAKENVAGLGGERIVGFSCLRRTNVPITAPRKLSMGSSVVPQTAPRGFVGTKENGQELDTVSEKPDIGSRILVFVRLRPMGKKEREAGSRYCVQTVNRRDVYLTDFANEHDYLRLKRLRGRHFSFDGSFPDSATQQEVYSTTTVKLVEAVLQGRNGSVFCYGATGAGKTYTMLGTVESPGVMVLAIKDIFNKVRQRSFDGNHLIHLSYLEVYNETVKDLLSPGRPLVLREDKQVIALLQKGNQNRMTEPTRANETSSRSHAILQVVVEYRVKDASNNIVNRVGKLSLIDLAGSERALATDQRNLRSLEGANINRSLLALSNCINALVEGKKHIPYRNSKLTQLLKDSLGGACNTIMIANISPSNLSFGETQNTLHWADRAKEIQNKVSSSQLLNISPSFFCFTVLACYANEEIMQIPTSETDQAKVLLELQKENRELRIQLAHQQKKLLTVQAQSLTANVPPTPSTISSLLSTPSSRHSNDKQKLRSPFLAGNCFMPESMKKAADEAGKELRQTVKALEAEIGRMKKDHALQIKKKDDFIRELSRKVATAAGVGREGLKRVVTRTSLQPKEPLEGELKSPSHRLLSPPPTAKKRSFWDVTVNSPSVATLNGRKTRSHVANEPAAAPSLLLQVE</sequence>
<dbReference type="InterPro" id="IPR027417">
    <property type="entry name" value="P-loop_NTPase"/>
</dbReference>
<evidence type="ECO:0000256" key="9">
    <source>
        <dbReference type="SAM" id="Coils"/>
    </source>
</evidence>
<feature type="binding site" evidence="7">
    <location>
        <begin position="181"/>
        <end position="188"/>
    </location>
    <ligand>
        <name>ATP</name>
        <dbReference type="ChEBI" id="CHEBI:30616"/>
    </ligand>
</feature>
<keyword evidence="5 7" id="KW-0505">Motor protein</keyword>
<keyword evidence="3 7" id="KW-0067">ATP-binding</keyword>
<dbReference type="PRINTS" id="PR00380">
    <property type="entry name" value="KINESINHEAVY"/>
</dbReference>
<feature type="domain" description="Kinesin motor" evidence="11">
    <location>
        <begin position="89"/>
        <end position="402"/>
    </location>
</feature>
<gene>
    <name evidence="12" type="ORF">ILEXP_LOCUS15784</name>
</gene>
<feature type="region of interest" description="Disordered" evidence="10">
    <location>
        <begin position="583"/>
        <end position="614"/>
    </location>
</feature>
<dbReference type="Gene3D" id="3.40.850.10">
    <property type="entry name" value="Kinesin motor domain"/>
    <property type="match status" value="1"/>
</dbReference>
<dbReference type="GO" id="GO:0005524">
    <property type="term" value="F:ATP binding"/>
    <property type="evidence" value="ECO:0007669"/>
    <property type="project" value="UniProtKB-UniRule"/>
</dbReference>
<dbReference type="GO" id="GO:0003774">
    <property type="term" value="F:cytoskeletal motor activity"/>
    <property type="evidence" value="ECO:0007669"/>
    <property type="project" value="UniProtKB-UniRule"/>
</dbReference>
<evidence type="ECO:0000256" key="8">
    <source>
        <dbReference type="RuleBase" id="RU000394"/>
    </source>
</evidence>
<dbReference type="Proteomes" id="UP001642360">
    <property type="component" value="Unassembled WGS sequence"/>
</dbReference>
<organism evidence="12 13">
    <name type="scientific">Ilex paraguariensis</name>
    <name type="common">yerba mate</name>
    <dbReference type="NCBI Taxonomy" id="185542"/>
    <lineage>
        <taxon>Eukaryota</taxon>
        <taxon>Viridiplantae</taxon>
        <taxon>Streptophyta</taxon>
        <taxon>Embryophyta</taxon>
        <taxon>Tracheophyta</taxon>
        <taxon>Spermatophyta</taxon>
        <taxon>Magnoliopsida</taxon>
        <taxon>eudicotyledons</taxon>
        <taxon>Gunneridae</taxon>
        <taxon>Pentapetalae</taxon>
        <taxon>asterids</taxon>
        <taxon>campanulids</taxon>
        <taxon>Aquifoliales</taxon>
        <taxon>Aquifoliaceae</taxon>
        <taxon>Ilex</taxon>
    </lineage>
</organism>
<feature type="coiled-coil region" evidence="9">
    <location>
        <begin position="520"/>
        <end position="547"/>
    </location>
</feature>
<dbReference type="GO" id="GO:0005874">
    <property type="term" value="C:microtubule"/>
    <property type="evidence" value="ECO:0007669"/>
    <property type="project" value="UniProtKB-KW"/>
</dbReference>
<dbReference type="PROSITE" id="PS50067">
    <property type="entry name" value="KINESIN_MOTOR_2"/>
    <property type="match status" value="1"/>
</dbReference>
<dbReference type="AlphaFoldDB" id="A0ABC8RSP6"/>
<dbReference type="InterPro" id="IPR027640">
    <property type="entry name" value="Kinesin-like_fam"/>
</dbReference>
<dbReference type="PANTHER" id="PTHR47968">
    <property type="entry name" value="CENTROMERE PROTEIN E"/>
    <property type="match status" value="1"/>
</dbReference>
<comment type="caution">
    <text evidence="12">The sequence shown here is derived from an EMBL/GenBank/DDBJ whole genome shotgun (WGS) entry which is preliminary data.</text>
</comment>
<feature type="region of interest" description="Disordered" evidence="10">
    <location>
        <begin position="481"/>
        <end position="503"/>
    </location>
</feature>
<keyword evidence="1 8" id="KW-0493">Microtubule</keyword>
<evidence type="ECO:0000313" key="13">
    <source>
        <dbReference type="Proteomes" id="UP001642360"/>
    </source>
</evidence>
<dbReference type="PANTHER" id="PTHR47968:SF13">
    <property type="entry name" value="KINESIN-LIKE PROTEIN KIF19 ISOFORM X1"/>
    <property type="match status" value="1"/>
</dbReference>
<dbReference type="InterPro" id="IPR019821">
    <property type="entry name" value="Kinesin_motor_CS"/>
</dbReference>
<dbReference type="PROSITE" id="PS00411">
    <property type="entry name" value="KINESIN_MOTOR_1"/>
    <property type="match status" value="1"/>
</dbReference>
<name>A0ABC8RSP6_9AQUA</name>
<evidence type="ECO:0000313" key="12">
    <source>
        <dbReference type="EMBL" id="CAK9147847.1"/>
    </source>
</evidence>
<keyword evidence="4 9" id="KW-0175">Coiled coil</keyword>
<feature type="compositionally biased region" description="Low complexity" evidence="10">
    <location>
        <begin position="484"/>
        <end position="495"/>
    </location>
</feature>
<protein>
    <recommendedName>
        <fullName evidence="8">Kinesin-like protein</fullName>
    </recommendedName>
</protein>
<accession>A0ABC8RSP6</accession>
<evidence type="ECO:0000256" key="6">
    <source>
        <dbReference type="ARBA" id="ARBA00060769"/>
    </source>
</evidence>